<evidence type="ECO:0000256" key="4">
    <source>
        <dbReference type="ARBA" id="ARBA00022723"/>
    </source>
</evidence>
<reference evidence="11" key="1">
    <citation type="journal article" date="2021" name="Genome Biol. Evol.">
        <title>A High-Quality Reference Genome for a Parasitic Bivalve with Doubly Uniparental Inheritance (Bivalvia: Unionida).</title>
        <authorList>
            <person name="Smith C.H."/>
        </authorList>
    </citation>
    <scope>NUCLEOTIDE SEQUENCE</scope>
    <source>
        <strain evidence="11">CHS0354</strain>
    </source>
</reference>
<evidence type="ECO:0000256" key="6">
    <source>
        <dbReference type="ARBA" id="ARBA00023004"/>
    </source>
</evidence>
<dbReference type="InterPro" id="IPR017972">
    <property type="entry name" value="Cyt_P450_CS"/>
</dbReference>
<dbReference type="PANTHER" id="PTHR24302">
    <property type="entry name" value="CYTOCHROME P450 FAMILY 3"/>
    <property type="match status" value="1"/>
</dbReference>
<keyword evidence="3 9" id="KW-0349">Heme</keyword>
<dbReference type="InterPro" id="IPR036396">
    <property type="entry name" value="Cyt_P450_sf"/>
</dbReference>
<dbReference type="InterPro" id="IPR050705">
    <property type="entry name" value="Cytochrome_P450_3A"/>
</dbReference>
<evidence type="ECO:0000313" key="12">
    <source>
        <dbReference type="Proteomes" id="UP001195483"/>
    </source>
</evidence>
<evidence type="ECO:0000256" key="2">
    <source>
        <dbReference type="ARBA" id="ARBA00010617"/>
    </source>
</evidence>
<feature type="binding site" description="axial binding residue" evidence="9">
    <location>
        <position position="450"/>
    </location>
    <ligand>
        <name>heme</name>
        <dbReference type="ChEBI" id="CHEBI:30413"/>
    </ligand>
    <ligandPart>
        <name>Fe</name>
        <dbReference type="ChEBI" id="CHEBI:18248"/>
    </ligandPart>
</feature>
<dbReference type="GO" id="GO:0020037">
    <property type="term" value="F:heme binding"/>
    <property type="evidence" value="ECO:0007669"/>
    <property type="project" value="InterPro"/>
</dbReference>
<keyword evidence="4 9" id="KW-0479">Metal-binding</keyword>
<sequence>MESVLMVTTTLIVLALTLFTCIYRYLSGLYCLFSTLKISGPKPMWVFGNILEFNGKDPLQVFTNWKNKYGKVCGWFEGFKPCININDPEMAKEILVRKFDCFSIRSCYRPFKYYPDDFNLSNKYGEQWKKQRTVFNKSFTPGTLNKMLERVYRTSSDCINAVMKNIEVNSLEMNLTEYAEVFHMETICRAMLQMDDKALLQNRDLFLEAARESNRSASAENELAGLAKTYPGLTPLLKRFDTKNKESHQRVVKAFEQMLEEKNPLAEVKKLKTSVICHLLTTTVMEVDSSNNIEKRHLTRDESMAHLYSTVVEAFGTGMALIEFLVYELAIHTDIQENVRKEIYEKLGDNENPTYEDLQSLQYLDMVINETLRVHPIAPGVQRTCSADCEINGTQFKKGFIVRIMTCTIYNDPEIYPDPEKFIPERFSVEGRRDRHPFAFLPFGHGPRMCPGYKFTIAEVKILIMKLLRRFKVDIFSKTEIPLKTKLSPGLCPKNGVHVKLTNLHQ</sequence>
<dbReference type="InterPro" id="IPR002401">
    <property type="entry name" value="Cyt_P450_E_grp-I"/>
</dbReference>
<evidence type="ECO:0000313" key="11">
    <source>
        <dbReference type="EMBL" id="KAK3599771.1"/>
    </source>
</evidence>
<keyword evidence="12" id="KW-1185">Reference proteome</keyword>
<comment type="function">
    <text evidence="8">Cytochromes P450 are a group of heme-thiolate monooxygenases. They oxidize a variety of structurally unrelated compounds, including steroids, fatty acids, and xenobiotics.</text>
</comment>
<keyword evidence="6 9" id="KW-0408">Iron</keyword>
<comment type="cofactor">
    <cofactor evidence="1 9">
        <name>heme</name>
        <dbReference type="ChEBI" id="CHEBI:30413"/>
    </cofactor>
</comment>
<name>A0AAE0SXJ4_9BIVA</name>
<evidence type="ECO:0000256" key="8">
    <source>
        <dbReference type="ARBA" id="ARBA00043906"/>
    </source>
</evidence>
<dbReference type="Proteomes" id="UP001195483">
    <property type="component" value="Unassembled WGS sequence"/>
</dbReference>
<evidence type="ECO:0000256" key="10">
    <source>
        <dbReference type="RuleBase" id="RU000461"/>
    </source>
</evidence>
<dbReference type="InterPro" id="IPR001128">
    <property type="entry name" value="Cyt_P450"/>
</dbReference>
<dbReference type="AlphaFoldDB" id="A0AAE0SXJ4"/>
<reference evidence="11" key="3">
    <citation type="submission" date="2023-05" db="EMBL/GenBank/DDBJ databases">
        <authorList>
            <person name="Smith C.H."/>
        </authorList>
    </citation>
    <scope>NUCLEOTIDE SEQUENCE</scope>
    <source>
        <strain evidence="11">CHS0354</strain>
        <tissue evidence="11">Mantle</tissue>
    </source>
</reference>
<evidence type="ECO:0000256" key="7">
    <source>
        <dbReference type="ARBA" id="ARBA00023033"/>
    </source>
</evidence>
<dbReference type="EMBL" id="JAEAOA010002176">
    <property type="protein sequence ID" value="KAK3599771.1"/>
    <property type="molecule type" value="Genomic_DNA"/>
</dbReference>
<organism evidence="11 12">
    <name type="scientific">Potamilus streckersoni</name>
    <dbReference type="NCBI Taxonomy" id="2493646"/>
    <lineage>
        <taxon>Eukaryota</taxon>
        <taxon>Metazoa</taxon>
        <taxon>Spiralia</taxon>
        <taxon>Lophotrochozoa</taxon>
        <taxon>Mollusca</taxon>
        <taxon>Bivalvia</taxon>
        <taxon>Autobranchia</taxon>
        <taxon>Heteroconchia</taxon>
        <taxon>Palaeoheterodonta</taxon>
        <taxon>Unionida</taxon>
        <taxon>Unionoidea</taxon>
        <taxon>Unionidae</taxon>
        <taxon>Ambleminae</taxon>
        <taxon>Lampsilini</taxon>
        <taxon>Potamilus</taxon>
    </lineage>
</organism>
<keyword evidence="7 10" id="KW-0503">Monooxygenase</keyword>
<dbReference type="GO" id="GO:0016705">
    <property type="term" value="F:oxidoreductase activity, acting on paired donors, with incorporation or reduction of molecular oxygen"/>
    <property type="evidence" value="ECO:0007669"/>
    <property type="project" value="InterPro"/>
</dbReference>
<dbReference type="Gene3D" id="1.10.630.10">
    <property type="entry name" value="Cytochrome P450"/>
    <property type="match status" value="1"/>
</dbReference>
<evidence type="ECO:0000256" key="1">
    <source>
        <dbReference type="ARBA" id="ARBA00001971"/>
    </source>
</evidence>
<evidence type="ECO:0000256" key="9">
    <source>
        <dbReference type="PIRSR" id="PIRSR602401-1"/>
    </source>
</evidence>
<dbReference type="GO" id="GO:0008395">
    <property type="term" value="F:steroid hydroxylase activity"/>
    <property type="evidence" value="ECO:0007669"/>
    <property type="project" value="TreeGrafter"/>
</dbReference>
<protein>
    <recommendedName>
        <fullName evidence="13">Cytochrome P450</fullName>
    </recommendedName>
</protein>
<dbReference type="SUPFAM" id="SSF48264">
    <property type="entry name" value="Cytochrome P450"/>
    <property type="match status" value="1"/>
</dbReference>
<keyword evidence="5 10" id="KW-0560">Oxidoreductase</keyword>
<dbReference type="GO" id="GO:0005506">
    <property type="term" value="F:iron ion binding"/>
    <property type="evidence" value="ECO:0007669"/>
    <property type="project" value="InterPro"/>
</dbReference>
<dbReference type="PRINTS" id="PR00385">
    <property type="entry name" value="P450"/>
</dbReference>
<dbReference type="FunFam" id="1.10.630.10:FF:000182">
    <property type="entry name" value="Cytochrome P450 3A4"/>
    <property type="match status" value="1"/>
</dbReference>
<proteinExistence type="inferred from homology"/>
<dbReference type="PROSITE" id="PS00086">
    <property type="entry name" value="CYTOCHROME_P450"/>
    <property type="match status" value="1"/>
</dbReference>
<comment type="caution">
    <text evidence="11">The sequence shown here is derived from an EMBL/GenBank/DDBJ whole genome shotgun (WGS) entry which is preliminary data.</text>
</comment>
<accession>A0AAE0SXJ4</accession>
<dbReference type="PRINTS" id="PR00463">
    <property type="entry name" value="EP450I"/>
</dbReference>
<gene>
    <name evidence="11" type="ORF">CHS0354_037257</name>
</gene>
<evidence type="ECO:0000256" key="3">
    <source>
        <dbReference type="ARBA" id="ARBA00022617"/>
    </source>
</evidence>
<comment type="similarity">
    <text evidence="2 10">Belongs to the cytochrome P450 family.</text>
</comment>
<dbReference type="Pfam" id="PF00067">
    <property type="entry name" value="p450"/>
    <property type="match status" value="1"/>
</dbReference>
<reference evidence="11" key="2">
    <citation type="journal article" date="2021" name="Genome Biol. Evol.">
        <title>Developing a high-quality reference genome for a parasitic bivalve with doubly uniparental inheritance (Bivalvia: Unionida).</title>
        <authorList>
            <person name="Smith C.H."/>
        </authorList>
    </citation>
    <scope>NUCLEOTIDE SEQUENCE</scope>
    <source>
        <strain evidence="11">CHS0354</strain>
        <tissue evidence="11">Mantle</tissue>
    </source>
</reference>
<evidence type="ECO:0000256" key="5">
    <source>
        <dbReference type="ARBA" id="ARBA00023002"/>
    </source>
</evidence>
<dbReference type="PANTHER" id="PTHR24302:SF15">
    <property type="entry name" value="FATTY-ACID PEROXYGENASE"/>
    <property type="match status" value="1"/>
</dbReference>
<evidence type="ECO:0008006" key="13">
    <source>
        <dbReference type="Google" id="ProtNLM"/>
    </source>
</evidence>